<dbReference type="AlphaFoldDB" id="A0AAJ8WVJ9"/>
<proteinExistence type="predicted"/>
<organism evidence="1 2">
    <name type="scientific">Salmonella enterica subsp. enterica serovar Choleraesuis str. SCSA50</name>
    <dbReference type="NCBI Taxonomy" id="904139"/>
    <lineage>
        <taxon>Bacteria</taxon>
        <taxon>Pseudomonadati</taxon>
        <taxon>Pseudomonadota</taxon>
        <taxon>Gammaproteobacteria</taxon>
        <taxon>Enterobacterales</taxon>
        <taxon>Enterobacteriaceae</taxon>
        <taxon>Salmonella</taxon>
    </lineage>
</organism>
<protein>
    <submittedName>
        <fullName evidence="1">Uncharacterized protein</fullName>
    </submittedName>
</protein>
<dbReference type="Proteomes" id="UP000003971">
    <property type="component" value="Chromosome"/>
</dbReference>
<gene>
    <name evidence="1" type="ORF">SCA50_1779</name>
</gene>
<dbReference type="EMBL" id="CM001062">
    <property type="protein sequence ID" value="EFZ06276.1"/>
    <property type="molecule type" value="Genomic_DNA"/>
</dbReference>
<accession>A0AAJ8WVJ9</accession>
<reference evidence="1 2" key="1">
    <citation type="journal article" date="2011" name="J. Bacteriol.">
        <title>Genome sequences of Salmonella enterica serovar typhimurium, Choleraesuis, Dublin, and Gallinarum strains of well- defined virulence in food-producing animals.</title>
        <authorList>
            <person name="Richardson E.J."/>
            <person name="Limaye B."/>
            <person name="Inamdar H."/>
            <person name="Datta A."/>
            <person name="Manjari K.S."/>
            <person name="Pullinger G.D."/>
            <person name="Thomson N.R."/>
            <person name="Joshi R.R."/>
            <person name="Watson M."/>
            <person name="Stevens M.P."/>
        </authorList>
    </citation>
    <scope>NUCLEOTIDE SEQUENCE [LARGE SCALE GENOMIC DNA]</scope>
    <source>
        <strain evidence="1">A50</strain>
    </source>
</reference>
<evidence type="ECO:0000313" key="1">
    <source>
        <dbReference type="EMBL" id="EFZ06276.1"/>
    </source>
</evidence>
<evidence type="ECO:0000313" key="2">
    <source>
        <dbReference type="Proteomes" id="UP000003971"/>
    </source>
</evidence>
<sequence length="77" mass="8963">MSDISWYNNTRNHIIFIALYQRSGKNTELINFQPGIIQKLAASVVRNKGYAGMNIMFPNKTGLSKWRIHTQHIYRPV</sequence>
<name>A0AAJ8WVJ9_SALET</name>